<feature type="transmembrane region" description="Helical" evidence="1">
    <location>
        <begin position="158"/>
        <end position="178"/>
    </location>
</feature>
<keyword evidence="1" id="KW-0812">Transmembrane</keyword>
<dbReference type="AlphaFoldDB" id="A0A0L6VDQ9"/>
<sequence>MLSDFIYHGCSFLLILPSTTAETRSCFLAYKYSTTVWKVKTISFWMTGISYSEFLSMNKKEIDVNLIPSNQMIADSLTKAAPLSSLKKLQDKCLSAISSSKMEGFMVRGRVLKSFSPYTESVNFSPLISQSILKISLIHKHFLPILLFILPTHLPFPIASYLFTIFPVSCVCVLKIYWPV</sequence>
<dbReference type="VEuPathDB" id="FungiDB:VP01_1836g2"/>
<keyword evidence="4" id="KW-1185">Reference proteome</keyword>
<gene>
    <name evidence="3" type="ORF">VP01_1836g2</name>
</gene>
<dbReference type="Proteomes" id="UP000037035">
    <property type="component" value="Unassembled WGS sequence"/>
</dbReference>
<keyword evidence="1" id="KW-0472">Membrane</keyword>
<evidence type="ECO:0000256" key="1">
    <source>
        <dbReference type="SAM" id="Phobius"/>
    </source>
</evidence>
<reference evidence="3 4" key="1">
    <citation type="submission" date="2015-08" db="EMBL/GenBank/DDBJ databases">
        <title>Next Generation Sequencing and Analysis of the Genome of Puccinia sorghi L Schw, the Causal Agent of Maize Common Rust.</title>
        <authorList>
            <person name="Rochi L."/>
            <person name="Burguener G."/>
            <person name="Darino M."/>
            <person name="Turjanski A."/>
            <person name="Kreff E."/>
            <person name="Dieguez M.J."/>
            <person name="Sacco F."/>
        </authorList>
    </citation>
    <scope>NUCLEOTIDE SEQUENCE [LARGE SCALE GENOMIC DNA]</scope>
    <source>
        <strain evidence="3 4">RO10H11247</strain>
    </source>
</reference>
<comment type="caution">
    <text evidence="3">The sequence shown here is derived from an EMBL/GenBank/DDBJ whole genome shotgun (WGS) entry which is preliminary data.</text>
</comment>
<dbReference type="EMBL" id="LAVV01006655">
    <property type="protein sequence ID" value="KNZ58901.1"/>
    <property type="molecule type" value="Genomic_DNA"/>
</dbReference>
<evidence type="ECO:0000256" key="2">
    <source>
        <dbReference type="SAM" id="SignalP"/>
    </source>
</evidence>
<keyword evidence="1" id="KW-1133">Transmembrane helix</keyword>
<accession>A0A0L6VDQ9</accession>
<evidence type="ECO:0000313" key="4">
    <source>
        <dbReference type="Proteomes" id="UP000037035"/>
    </source>
</evidence>
<organism evidence="3 4">
    <name type="scientific">Puccinia sorghi</name>
    <dbReference type="NCBI Taxonomy" id="27349"/>
    <lineage>
        <taxon>Eukaryota</taxon>
        <taxon>Fungi</taxon>
        <taxon>Dikarya</taxon>
        <taxon>Basidiomycota</taxon>
        <taxon>Pucciniomycotina</taxon>
        <taxon>Pucciniomycetes</taxon>
        <taxon>Pucciniales</taxon>
        <taxon>Pucciniaceae</taxon>
        <taxon>Puccinia</taxon>
    </lineage>
</organism>
<proteinExistence type="predicted"/>
<feature type="signal peptide" evidence="2">
    <location>
        <begin position="1"/>
        <end position="21"/>
    </location>
</feature>
<keyword evidence="2" id="KW-0732">Signal</keyword>
<evidence type="ECO:0000313" key="3">
    <source>
        <dbReference type="EMBL" id="KNZ58901.1"/>
    </source>
</evidence>
<feature type="chain" id="PRO_5005568273" evidence="2">
    <location>
        <begin position="22"/>
        <end position="180"/>
    </location>
</feature>
<protein>
    <submittedName>
        <fullName evidence="3">Uncharacterized protein</fullName>
    </submittedName>
</protein>
<name>A0A0L6VDQ9_9BASI</name>